<evidence type="ECO:0000256" key="2">
    <source>
        <dbReference type="SAM" id="SignalP"/>
    </source>
</evidence>
<name>A0A8T0DQP0_9TREM</name>
<dbReference type="SUPFAM" id="SSF82708">
    <property type="entry name" value="R3H domain"/>
    <property type="match status" value="1"/>
</dbReference>
<sequence>MQAMCSVIFLLLSPASLSSAALDCQSLSHYSDFDNASESSLSDLSYIHPYTPKKHVRRAKSTSGLEAKVTKRGARATRRRENVFLFVVVIRFNLVSTQAGFRIRAVWDVFISLSEIEQAKLLNSLRRSQAQKVNENESSSGDSDATTSSDEEFHPSMGVSRHRKPANHTMLSSKQKQKHPKRGYRRGKSNIHPRVSSLNQGDPAGDSSVVSASITVPPTQLPTQEALQDRLSPRFLGLLSRSVNFARGYGRQSRRTKRVVTPLDLCLINRVESELRSWFCLPTSSLAQGDQVTCWLNQKRWTPTISLLSELNLREYMTGNDQFPEPLRLDSFERLVIHSVAGYLGLSSYSSWSETLGDRQLWVEQRYGRPFHPPARTLVNVIESHFGRSS</sequence>
<feature type="signal peptide" evidence="2">
    <location>
        <begin position="1"/>
        <end position="20"/>
    </location>
</feature>
<feature type="region of interest" description="Disordered" evidence="1">
    <location>
        <begin position="131"/>
        <end position="210"/>
    </location>
</feature>
<evidence type="ECO:0000313" key="3">
    <source>
        <dbReference type="EMBL" id="KAF8569532.1"/>
    </source>
</evidence>
<dbReference type="GO" id="GO:0003676">
    <property type="term" value="F:nucleic acid binding"/>
    <property type="evidence" value="ECO:0007669"/>
    <property type="project" value="InterPro"/>
</dbReference>
<dbReference type="InterPro" id="IPR036867">
    <property type="entry name" value="R3H_dom_sf"/>
</dbReference>
<evidence type="ECO:0000256" key="1">
    <source>
        <dbReference type="SAM" id="MobiDB-lite"/>
    </source>
</evidence>
<dbReference type="OrthoDB" id="6245790at2759"/>
<dbReference type="EMBL" id="JTDF01001806">
    <property type="protein sequence ID" value="KAF8569532.1"/>
    <property type="molecule type" value="Genomic_DNA"/>
</dbReference>
<feature type="compositionally biased region" description="Low complexity" evidence="1">
    <location>
        <begin position="137"/>
        <end position="148"/>
    </location>
</feature>
<reference evidence="3 4" key="1">
    <citation type="submission" date="2019-07" db="EMBL/GenBank/DDBJ databases">
        <title>Annotation for the trematode Paragonimus westermani.</title>
        <authorList>
            <person name="Choi Y.-J."/>
        </authorList>
    </citation>
    <scope>NUCLEOTIDE SEQUENCE [LARGE SCALE GENOMIC DNA]</scope>
    <source>
        <strain evidence="3">180907_Pwestermani</strain>
    </source>
</reference>
<evidence type="ECO:0000313" key="4">
    <source>
        <dbReference type="Proteomes" id="UP000699462"/>
    </source>
</evidence>
<evidence type="ECO:0008006" key="5">
    <source>
        <dbReference type="Google" id="ProtNLM"/>
    </source>
</evidence>
<gene>
    <name evidence="3" type="ORF">P879_03264</name>
</gene>
<accession>A0A8T0DQP0</accession>
<feature type="chain" id="PRO_5035882225" description="R3H-associated N-terminal domain-containing protein" evidence="2">
    <location>
        <begin position="21"/>
        <end position="390"/>
    </location>
</feature>
<feature type="compositionally biased region" description="Basic residues" evidence="1">
    <location>
        <begin position="175"/>
        <end position="191"/>
    </location>
</feature>
<organism evidence="3 4">
    <name type="scientific">Paragonimus westermani</name>
    <dbReference type="NCBI Taxonomy" id="34504"/>
    <lineage>
        <taxon>Eukaryota</taxon>
        <taxon>Metazoa</taxon>
        <taxon>Spiralia</taxon>
        <taxon>Lophotrochozoa</taxon>
        <taxon>Platyhelminthes</taxon>
        <taxon>Trematoda</taxon>
        <taxon>Digenea</taxon>
        <taxon>Plagiorchiida</taxon>
        <taxon>Troglotremata</taxon>
        <taxon>Troglotrematidae</taxon>
        <taxon>Paragonimus</taxon>
    </lineage>
</organism>
<protein>
    <recommendedName>
        <fullName evidence="5">R3H-associated N-terminal domain-containing protein</fullName>
    </recommendedName>
</protein>
<dbReference type="AlphaFoldDB" id="A0A8T0DQP0"/>
<dbReference type="Proteomes" id="UP000699462">
    <property type="component" value="Unassembled WGS sequence"/>
</dbReference>
<keyword evidence="4" id="KW-1185">Reference proteome</keyword>
<proteinExistence type="predicted"/>
<keyword evidence="2" id="KW-0732">Signal</keyword>
<comment type="caution">
    <text evidence="3">The sequence shown here is derived from an EMBL/GenBank/DDBJ whole genome shotgun (WGS) entry which is preliminary data.</text>
</comment>